<accession>A0AAX6GCN1</accession>
<feature type="domain" description="RRM" evidence="4">
    <location>
        <begin position="134"/>
        <end position="212"/>
    </location>
</feature>
<feature type="region of interest" description="Disordered" evidence="3">
    <location>
        <begin position="1"/>
        <end position="120"/>
    </location>
</feature>
<feature type="compositionally biased region" description="Basic and acidic residues" evidence="3">
    <location>
        <begin position="416"/>
        <end position="425"/>
    </location>
</feature>
<evidence type="ECO:0000256" key="1">
    <source>
        <dbReference type="ARBA" id="ARBA00022884"/>
    </source>
</evidence>
<dbReference type="InterPro" id="IPR003954">
    <property type="entry name" value="RRM_euk-type"/>
</dbReference>
<dbReference type="Gene3D" id="3.30.70.330">
    <property type="match status" value="3"/>
</dbReference>
<keyword evidence="5" id="KW-0687">Ribonucleoprotein</keyword>
<feature type="compositionally biased region" description="Basic and acidic residues" evidence="3">
    <location>
        <begin position="106"/>
        <end position="117"/>
    </location>
</feature>
<dbReference type="PROSITE" id="PS50102">
    <property type="entry name" value="RRM"/>
    <property type="match status" value="3"/>
</dbReference>
<dbReference type="CDD" id="cd00590">
    <property type="entry name" value="RRM_SF"/>
    <property type="match status" value="1"/>
</dbReference>
<reference evidence="5" key="1">
    <citation type="journal article" date="2023" name="GigaByte">
        <title>Genome assembly of the bearded iris, Iris pallida Lam.</title>
        <authorList>
            <person name="Bruccoleri R.E."/>
            <person name="Oakeley E.J."/>
            <person name="Faust A.M.E."/>
            <person name="Altorfer M."/>
            <person name="Dessus-Babus S."/>
            <person name="Burckhardt D."/>
            <person name="Oertli M."/>
            <person name="Naumann U."/>
            <person name="Petersen F."/>
            <person name="Wong J."/>
        </authorList>
    </citation>
    <scope>NUCLEOTIDE SEQUENCE</scope>
    <source>
        <strain evidence="5">GSM-AAB239-AS_SAM_17_03QT</strain>
    </source>
</reference>
<dbReference type="GO" id="GO:1990904">
    <property type="term" value="C:ribonucleoprotein complex"/>
    <property type="evidence" value="ECO:0007669"/>
    <property type="project" value="UniProtKB-KW"/>
</dbReference>
<feature type="domain" description="RRM" evidence="4">
    <location>
        <begin position="214"/>
        <end position="296"/>
    </location>
</feature>
<dbReference type="EMBL" id="JANAVB010020999">
    <property type="protein sequence ID" value="KAJ6826322.1"/>
    <property type="molecule type" value="Genomic_DNA"/>
</dbReference>
<dbReference type="InterPro" id="IPR035979">
    <property type="entry name" value="RBD_domain_sf"/>
</dbReference>
<gene>
    <name evidence="5" type="ORF">M6B38_372910</name>
</gene>
<name>A0AAX6GCN1_IRIPA</name>
<proteinExistence type="predicted"/>
<evidence type="ECO:0000256" key="2">
    <source>
        <dbReference type="PROSITE-ProRule" id="PRU00176"/>
    </source>
</evidence>
<dbReference type="SMART" id="SM00360">
    <property type="entry name" value="RRM"/>
    <property type="match status" value="3"/>
</dbReference>
<evidence type="ECO:0000256" key="3">
    <source>
        <dbReference type="SAM" id="MobiDB-lite"/>
    </source>
</evidence>
<comment type="caution">
    <text evidence="5">The sequence shown here is derived from an EMBL/GenBank/DDBJ whole genome shotgun (WGS) entry which is preliminary data.</text>
</comment>
<feature type="compositionally biased region" description="Polar residues" evidence="3">
    <location>
        <begin position="426"/>
        <end position="437"/>
    </location>
</feature>
<evidence type="ECO:0000313" key="5">
    <source>
        <dbReference type="EMBL" id="KAJ6826322.1"/>
    </source>
</evidence>
<dbReference type="PANTHER" id="PTHR21245">
    <property type="entry name" value="HETEROGENEOUS NUCLEAR RIBONUCLEOPROTEIN"/>
    <property type="match status" value="1"/>
</dbReference>
<keyword evidence="1 2" id="KW-0694">RNA-binding</keyword>
<dbReference type="Proteomes" id="UP001140949">
    <property type="component" value="Unassembled WGS sequence"/>
</dbReference>
<evidence type="ECO:0000259" key="4">
    <source>
        <dbReference type="PROSITE" id="PS50102"/>
    </source>
</evidence>
<organism evidence="5 6">
    <name type="scientific">Iris pallida</name>
    <name type="common">Sweet iris</name>
    <dbReference type="NCBI Taxonomy" id="29817"/>
    <lineage>
        <taxon>Eukaryota</taxon>
        <taxon>Viridiplantae</taxon>
        <taxon>Streptophyta</taxon>
        <taxon>Embryophyta</taxon>
        <taxon>Tracheophyta</taxon>
        <taxon>Spermatophyta</taxon>
        <taxon>Magnoliopsida</taxon>
        <taxon>Liliopsida</taxon>
        <taxon>Asparagales</taxon>
        <taxon>Iridaceae</taxon>
        <taxon>Iridoideae</taxon>
        <taxon>Irideae</taxon>
        <taxon>Iris</taxon>
    </lineage>
</organism>
<feature type="compositionally biased region" description="Basic and acidic residues" evidence="3">
    <location>
        <begin position="48"/>
        <end position="91"/>
    </location>
</feature>
<dbReference type="Pfam" id="PF00076">
    <property type="entry name" value="RRM_1"/>
    <property type="match status" value="3"/>
</dbReference>
<sequence>MADHPVEAEEQIDLDGDNDIEDMMEDDDPTEDDGYRRTSDEYAEQEDGGYRRTRDEYSEQETDGYRRTRHESTEQKQEQKQGSENEEHVHDNVSLSAVVIDASSSLKEEEKPVPKDEGDNEEWAELLSLPPHGSEVFIGGLPRDATEEELRDLCEPFGEISEARLVKDKDKRESKGFAFVTFTTKDAAQKAIEEIQDKEFRGKTLRCSLSQTKHRLFIGNVPKSLTEEELRKILEGSGPGVENIECFKDSQNPSRNRGFLFVEYYNHACADYARKKMSSANFKMDGSTPTISWVDPKNSADSSAASQVKAVYVKNLPENVVSEKLKELFERHGEVTKVVLPPSKAGQNKRDFGFIHFAERSSALKAVKETEKYKIDDTYMLGKCALAFLEIFVEVKSSTALQSSCQVIEAVLAKPQTDKKSDHTSSNKSGHSPNYPQYPSYGYAGDPYGSYGSAGRGQPMIYGRGPMPAGMRMVPMVLPDGRVGYVLQQAGAQASHPPPSRRSDRGGGSSDGGDKDSDRHRGRRYRPY</sequence>
<dbReference type="InterPro" id="IPR012677">
    <property type="entry name" value="Nucleotide-bd_a/b_plait_sf"/>
</dbReference>
<protein>
    <submittedName>
        <fullName evidence="5">Heterogeneous nuclear ribonucleoprotein R</fullName>
    </submittedName>
</protein>
<feature type="compositionally biased region" description="Acidic residues" evidence="3">
    <location>
        <begin position="8"/>
        <end position="32"/>
    </location>
</feature>
<feature type="region of interest" description="Disordered" evidence="3">
    <location>
        <begin position="415"/>
        <end position="439"/>
    </location>
</feature>
<keyword evidence="6" id="KW-1185">Reference proteome</keyword>
<reference evidence="5" key="2">
    <citation type="submission" date="2023-04" db="EMBL/GenBank/DDBJ databases">
        <authorList>
            <person name="Bruccoleri R.E."/>
            <person name="Oakeley E.J."/>
            <person name="Faust A.-M."/>
            <person name="Dessus-Babus S."/>
            <person name="Altorfer M."/>
            <person name="Burckhardt D."/>
            <person name="Oertli M."/>
            <person name="Naumann U."/>
            <person name="Petersen F."/>
            <person name="Wong J."/>
        </authorList>
    </citation>
    <scope>NUCLEOTIDE SEQUENCE</scope>
    <source>
        <strain evidence="5">GSM-AAB239-AS_SAM_17_03QT</strain>
        <tissue evidence="5">Leaf</tissue>
    </source>
</reference>
<evidence type="ECO:0000313" key="6">
    <source>
        <dbReference type="Proteomes" id="UP001140949"/>
    </source>
</evidence>
<feature type="region of interest" description="Disordered" evidence="3">
    <location>
        <begin position="487"/>
        <end position="528"/>
    </location>
</feature>
<dbReference type="FunFam" id="3.30.70.330:FF:000259">
    <property type="entry name" value="RNA-binding (RRM/RBD/RNP motifs) family protein"/>
    <property type="match status" value="1"/>
</dbReference>
<dbReference type="SMART" id="SM00361">
    <property type="entry name" value="RRM_1"/>
    <property type="match status" value="1"/>
</dbReference>
<dbReference type="SUPFAM" id="SSF54928">
    <property type="entry name" value="RNA-binding domain, RBD"/>
    <property type="match status" value="2"/>
</dbReference>
<dbReference type="InterPro" id="IPR000504">
    <property type="entry name" value="RRM_dom"/>
</dbReference>
<feature type="domain" description="RRM" evidence="4">
    <location>
        <begin position="309"/>
        <end position="383"/>
    </location>
</feature>
<dbReference type="GO" id="GO:0003723">
    <property type="term" value="F:RNA binding"/>
    <property type="evidence" value="ECO:0007669"/>
    <property type="project" value="UniProtKB-UniRule"/>
</dbReference>
<dbReference type="AlphaFoldDB" id="A0AAX6GCN1"/>